<evidence type="ECO:0000313" key="8">
    <source>
        <dbReference type="Proteomes" id="UP000694941"/>
    </source>
</evidence>
<organism evidence="8 9">
    <name type="scientific">Limulus polyphemus</name>
    <name type="common">Atlantic horseshoe crab</name>
    <dbReference type="NCBI Taxonomy" id="6850"/>
    <lineage>
        <taxon>Eukaryota</taxon>
        <taxon>Metazoa</taxon>
        <taxon>Ecdysozoa</taxon>
        <taxon>Arthropoda</taxon>
        <taxon>Chelicerata</taxon>
        <taxon>Merostomata</taxon>
        <taxon>Xiphosura</taxon>
        <taxon>Limulidae</taxon>
        <taxon>Limulus</taxon>
    </lineage>
</organism>
<keyword evidence="2" id="KW-0053">Apoptosis</keyword>
<sequence length="239" mass="26569">MATSMLGFSARYLAYFANKFQKRMLRMFLRSFPGHAVPGKILKFGTVNMCLVALCTNISEEQKDEKDVSGSSLNPLSHEFLIKQACVCMVESATCVVTHVTQAILDGQEEYIQALEKLLTLMEYNIGAPVNPVIEDDIWQDIIAARSEVHEKNKKLIDLQSKMMSVENLINSAAETAFNAGAEYAGIVANEHLLSAKQQIKLSESKLRDLEAEVLRLKKQAVSETSSVYQTDSNNNVSE</sequence>
<dbReference type="Gene3D" id="1.20.58.70">
    <property type="match status" value="1"/>
</dbReference>
<dbReference type="InterPro" id="IPR009062">
    <property type="entry name" value="Smac/DIABLO-like_sf"/>
</dbReference>
<evidence type="ECO:0000256" key="5">
    <source>
        <dbReference type="ARBA" id="ARBA00033049"/>
    </source>
</evidence>
<comment type="similarity">
    <text evidence="6">Belongs to the Smac/DIABLO protein family.</text>
</comment>
<evidence type="ECO:0000256" key="1">
    <source>
        <dbReference type="ARBA" id="ARBA00004173"/>
    </source>
</evidence>
<keyword evidence="8" id="KW-1185">Reference proteome</keyword>
<dbReference type="SUPFAM" id="SSF46984">
    <property type="entry name" value="Smac/diablo"/>
    <property type="match status" value="1"/>
</dbReference>
<evidence type="ECO:0000256" key="2">
    <source>
        <dbReference type="ARBA" id="ARBA00022703"/>
    </source>
</evidence>
<evidence type="ECO:0000256" key="4">
    <source>
        <dbReference type="ARBA" id="ARBA00023128"/>
    </source>
</evidence>
<reference evidence="9" key="1">
    <citation type="submission" date="2025-08" db="UniProtKB">
        <authorList>
            <consortium name="RefSeq"/>
        </authorList>
    </citation>
    <scope>IDENTIFICATION</scope>
    <source>
        <tissue evidence="9">Muscle</tissue>
    </source>
</reference>
<dbReference type="Proteomes" id="UP000694941">
    <property type="component" value="Unplaced"/>
</dbReference>
<evidence type="ECO:0000256" key="6">
    <source>
        <dbReference type="ARBA" id="ARBA00046319"/>
    </source>
</evidence>
<dbReference type="PANTHER" id="PTHR32247:SF3">
    <property type="entry name" value="DIABLO IAP-BINDING MITOCHONDRIAL PROTEIN"/>
    <property type="match status" value="1"/>
</dbReference>
<accession>A0ABM1BFC9</accession>
<dbReference type="GeneID" id="106465210"/>
<dbReference type="Pfam" id="PF09057">
    <property type="entry name" value="Smac_DIABLO"/>
    <property type="match status" value="1"/>
</dbReference>
<proteinExistence type="inferred from homology"/>
<evidence type="ECO:0000313" key="9">
    <source>
        <dbReference type="RefSeq" id="XP_013780868.1"/>
    </source>
</evidence>
<dbReference type="PANTHER" id="PTHR32247">
    <property type="entry name" value="DIABLO HOMOLOG, MITOCHONDRIAL"/>
    <property type="match status" value="1"/>
</dbReference>
<gene>
    <name evidence="9" type="primary">LOC106465210</name>
</gene>
<keyword evidence="4" id="KW-0496">Mitochondrion</keyword>
<dbReference type="InterPro" id="IPR015142">
    <property type="entry name" value="Smac_DIABLO"/>
</dbReference>
<dbReference type="RefSeq" id="XP_013780868.1">
    <property type="nucleotide sequence ID" value="XM_013925414.2"/>
</dbReference>
<name>A0ABM1BFC9_LIMPO</name>
<protein>
    <recommendedName>
        <fullName evidence="5">Direct IAP-binding protein with low pI</fullName>
    </recommendedName>
</protein>
<keyword evidence="3" id="KW-0809">Transit peptide</keyword>
<evidence type="ECO:0000256" key="3">
    <source>
        <dbReference type="ARBA" id="ARBA00022946"/>
    </source>
</evidence>
<feature type="coiled-coil region" evidence="7">
    <location>
        <begin position="193"/>
        <end position="227"/>
    </location>
</feature>
<comment type="subcellular location">
    <subcellularLocation>
        <location evidence="1">Mitochondrion</location>
    </subcellularLocation>
</comment>
<keyword evidence="7" id="KW-0175">Coiled coil</keyword>
<evidence type="ECO:0000256" key="7">
    <source>
        <dbReference type="SAM" id="Coils"/>
    </source>
</evidence>